<dbReference type="Gene3D" id="3.40.50.970">
    <property type="match status" value="2"/>
</dbReference>
<dbReference type="InterPro" id="IPR036866">
    <property type="entry name" value="RibonucZ/Hydroxyglut_hydro"/>
</dbReference>
<evidence type="ECO:0000256" key="3">
    <source>
        <dbReference type="ARBA" id="ARBA00022723"/>
    </source>
</evidence>
<dbReference type="SUPFAM" id="SSF52467">
    <property type="entry name" value="DHS-like NAD/FAD-binding domain"/>
    <property type="match status" value="1"/>
</dbReference>
<keyword evidence="4" id="KW-0227">DNA damage</keyword>
<dbReference type="CDD" id="cd02005">
    <property type="entry name" value="TPP_PDC_IPDC"/>
    <property type="match status" value="1"/>
</dbReference>
<dbReference type="Pfam" id="PF00205">
    <property type="entry name" value="TPP_enzyme_M"/>
    <property type="match status" value="1"/>
</dbReference>
<dbReference type="VEuPathDB" id="TriTrypDB:LDHU3_34.5170"/>
<feature type="region of interest" description="Disordered" evidence="11">
    <location>
        <begin position="579"/>
        <end position="599"/>
    </location>
</feature>
<dbReference type="InterPro" id="IPR011084">
    <property type="entry name" value="DRMBL"/>
</dbReference>
<dbReference type="GO" id="GO:0004737">
    <property type="term" value="F:pyruvate decarboxylase activity"/>
    <property type="evidence" value="ECO:0007669"/>
    <property type="project" value="TreeGrafter"/>
</dbReference>
<evidence type="ECO:0000259" key="13">
    <source>
        <dbReference type="Pfam" id="PF02775"/>
    </source>
</evidence>
<feature type="region of interest" description="Disordered" evidence="11">
    <location>
        <begin position="643"/>
        <end position="670"/>
    </location>
</feature>
<feature type="domain" description="Thiamine pyrophosphate enzyme central" evidence="12">
    <location>
        <begin position="202"/>
        <end position="331"/>
    </location>
</feature>
<dbReference type="GO" id="GO:0030976">
    <property type="term" value="F:thiamine pyrophosphate binding"/>
    <property type="evidence" value="ECO:0007669"/>
    <property type="project" value="InterPro"/>
</dbReference>
<dbReference type="InterPro" id="IPR012110">
    <property type="entry name" value="PDC/IPDC-like"/>
</dbReference>
<comment type="caution">
    <text evidence="16">The sequence shown here is derived from an EMBL/GenBank/DDBJ whole genome shotgun (WGS) entry which is preliminary data.</text>
</comment>
<reference evidence="17" key="1">
    <citation type="submission" date="2019-02" db="EMBL/GenBank/DDBJ databases">
        <title>FDA dAtabase for Regulatory Grade micrObial Sequences (FDA-ARGOS): Supporting development and validation of Infectious Disease Dx tests.</title>
        <authorList>
            <person name="Duncan R."/>
            <person name="Fisher C."/>
            <person name="Tallon L."/>
            <person name="Sadzewicz L."/>
            <person name="Sengamalay N."/>
            <person name="Ott S."/>
            <person name="Godinez A."/>
            <person name="Nagaraj S."/>
            <person name="Vavikolanu K."/>
            <person name="Nadendla S."/>
            <person name="Aluvathingal J."/>
            <person name="Sichtig H."/>
        </authorList>
    </citation>
    <scope>NUCLEOTIDE SEQUENCE [LARGE SCALE GENOMIC DNA]</scope>
    <source>
        <strain evidence="17">FDAARGOS_361</strain>
    </source>
</reference>
<dbReference type="Pfam" id="PF02776">
    <property type="entry name" value="TPP_enzyme_N"/>
    <property type="match status" value="1"/>
</dbReference>
<keyword evidence="9" id="KW-0456">Lyase</keyword>
<dbReference type="SMR" id="A0A504WU18"/>
<feature type="compositionally biased region" description="Low complexity" evidence="11">
    <location>
        <begin position="651"/>
        <end position="661"/>
    </location>
</feature>
<organism evidence="16 17">
    <name type="scientific">Leishmania donovani</name>
    <dbReference type="NCBI Taxonomy" id="5661"/>
    <lineage>
        <taxon>Eukaryota</taxon>
        <taxon>Discoba</taxon>
        <taxon>Euglenozoa</taxon>
        <taxon>Kinetoplastea</taxon>
        <taxon>Metakinetoplastina</taxon>
        <taxon>Trypanosomatida</taxon>
        <taxon>Trypanosomatidae</taxon>
        <taxon>Leishmaniinae</taxon>
        <taxon>Leishmania</taxon>
    </lineage>
</organism>
<evidence type="ECO:0000256" key="4">
    <source>
        <dbReference type="ARBA" id="ARBA00022763"/>
    </source>
</evidence>
<evidence type="ECO:0000313" key="16">
    <source>
        <dbReference type="EMBL" id="TPP40212.1"/>
    </source>
</evidence>
<dbReference type="VEuPathDB" id="TriTrypDB:LDHU3_34.5150"/>
<dbReference type="InterPro" id="IPR012001">
    <property type="entry name" value="Thiamin_PyroP_enz_TPP-bd_dom"/>
</dbReference>
<dbReference type="SUPFAM" id="SSF56281">
    <property type="entry name" value="Metallo-hydrolase/oxidoreductase"/>
    <property type="match status" value="1"/>
</dbReference>
<dbReference type="GO" id="GO:0000287">
    <property type="term" value="F:magnesium ion binding"/>
    <property type="evidence" value="ECO:0007669"/>
    <property type="project" value="InterPro"/>
</dbReference>
<evidence type="ECO:0000256" key="2">
    <source>
        <dbReference type="ARBA" id="ARBA00007812"/>
    </source>
</evidence>
<dbReference type="EMBL" id="RHLC01000004">
    <property type="protein sequence ID" value="TPP40212.1"/>
    <property type="molecule type" value="Genomic_DNA"/>
</dbReference>
<dbReference type="GO" id="GO:0006281">
    <property type="term" value="P:DNA repair"/>
    <property type="evidence" value="ECO:0007669"/>
    <property type="project" value="UniProtKB-KW"/>
</dbReference>
<dbReference type="Pfam" id="PF07522">
    <property type="entry name" value="DRMBL"/>
    <property type="match status" value="1"/>
</dbReference>
<keyword evidence="10" id="KW-0539">Nucleus</keyword>
<evidence type="ECO:0000256" key="6">
    <source>
        <dbReference type="ARBA" id="ARBA00022842"/>
    </source>
</evidence>
<keyword evidence="5" id="KW-0210">Decarboxylase</keyword>
<dbReference type="VEuPathDB" id="TriTrypDB:LdBPK_343030.1"/>
<evidence type="ECO:0000313" key="17">
    <source>
        <dbReference type="Proteomes" id="UP000318447"/>
    </source>
</evidence>
<feature type="domain" description="DNA repair metallo-beta-lactamase" evidence="15">
    <location>
        <begin position="1125"/>
        <end position="1223"/>
    </location>
</feature>
<evidence type="ECO:0000256" key="11">
    <source>
        <dbReference type="SAM" id="MobiDB-lite"/>
    </source>
</evidence>
<keyword evidence="7" id="KW-0786">Thiamine pyrophosphate</keyword>
<dbReference type="Proteomes" id="UP000318447">
    <property type="component" value="Unassembled WGS sequence"/>
</dbReference>
<dbReference type="InterPro" id="IPR047214">
    <property type="entry name" value="TPP_PDC_IPDC"/>
</dbReference>
<evidence type="ECO:0000256" key="10">
    <source>
        <dbReference type="ARBA" id="ARBA00023242"/>
    </source>
</evidence>
<keyword evidence="6" id="KW-0460">Magnesium</keyword>
<evidence type="ECO:0000259" key="14">
    <source>
        <dbReference type="Pfam" id="PF02776"/>
    </source>
</evidence>
<feature type="compositionally biased region" description="Polar residues" evidence="11">
    <location>
        <begin position="580"/>
        <end position="590"/>
    </location>
</feature>
<dbReference type="GO" id="GO:0005829">
    <property type="term" value="C:cytosol"/>
    <property type="evidence" value="ECO:0007669"/>
    <property type="project" value="TreeGrafter"/>
</dbReference>
<dbReference type="PANTHER" id="PTHR43452">
    <property type="entry name" value="PYRUVATE DECARBOXYLASE"/>
    <property type="match status" value="1"/>
</dbReference>
<dbReference type="VEuPathDB" id="TriTrypDB:LdBPK_343040.1"/>
<dbReference type="VEuPathDB" id="TriTrypDB:LdCL_340039100"/>
<evidence type="ECO:0000256" key="9">
    <source>
        <dbReference type="ARBA" id="ARBA00023239"/>
    </source>
</evidence>
<dbReference type="InterPro" id="IPR011766">
    <property type="entry name" value="TPP_enzyme_TPP-bd"/>
</dbReference>
<dbReference type="InterPro" id="IPR029061">
    <property type="entry name" value="THDP-binding"/>
</dbReference>
<evidence type="ECO:0000256" key="7">
    <source>
        <dbReference type="ARBA" id="ARBA00023052"/>
    </source>
</evidence>
<dbReference type="InterPro" id="IPR029035">
    <property type="entry name" value="DHS-like_NAD/FAD-binding_dom"/>
</dbReference>
<dbReference type="Pfam" id="PF02775">
    <property type="entry name" value="TPP_enzyme_C"/>
    <property type="match status" value="1"/>
</dbReference>
<dbReference type="FunFam" id="3.40.50.970:FF:000019">
    <property type="entry name" value="Pyruvate decarboxylase isozyme"/>
    <property type="match status" value="1"/>
</dbReference>
<evidence type="ECO:0000259" key="12">
    <source>
        <dbReference type="Pfam" id="PF00205"/>
    </source>
</evidence>
<evidence type="ECO:0000256" key="5">
    <source>
        <dbReference type="ARBA" id="ARBA00022793"/>
    </source>
</evidence>
<keyword evidence="8" id="KW-0234">DNA repair</keyword>
<feature type="region of interest" description="Disordered" evidence="11">
    <location>
        <begin position="1027"/>
        <end position="1048"/>
    </location>
</feature>
<gene>
    <name evidence="16" type="ORF">CGC21_26830</name>
</gene>
<sequence length="1397" mass="151386">MPFNGYTVGCHLLDRLVEAGCDHLFGVPGDFNLRFLDDVMAHPRMKWVGTANELNAAYAADGYARQRGLGAVATTYGVGELSALNGIAGSFAESVPVIHIAGATSTKSQGNRELLHHSLGDGSHMHFLNISAEVCCIAVMLTPENCLTEIDRVITEVLYQKKPGYIALPMNVAEMIVPPPPAKLMRRLPEVSLESVSAFKHTVASRLHSACSPAVLTGHLIHRHQCGPQVNHFLENVHIPYAPAVLGKGAVNEHLENYVGTYIAGDEPCPAKSVIESADVCISIGVQFVDTVTSIFRHKIDPLKMIDIQPFFAKVGDQVFYQVPMEMAVKAVEEVAMECHANWSTEYPEPEGLRYPESPDTFDLSHVWQEISNGLQPNDVLLVDIGTSSFTSALLRLPQGCDMLCQQMWASIGYTLPAAIGAQIADESRSVVCILGDGAAQMTVQELGSAARYKLKPKYILINNDGYTIERYIRGWDSSYNDISVWNWTGLARNFCKGVEPRTCVVNSVGGVEAVLREKQDNMVFVEVLVALPAGGVSAAEFSRRALPALEVSRARVGKDQSGALFRGSRPFATYYEDPSNVSSPMQPSTREAGAAASSVGRNGTMREYFKSREVYRGSQGIILVDAFRFVYHGAPLTDWACRSQRPSPPSANGAAPSGTPYSATSPVSNQGLGLASTSRAARAHTFYFLSHFHSDHYAGITNRWHSGTIYCSRPTATLTQSQLGVPASWLFPMDLGQTYIFSLSTGVCLARVPETPHHPHVQSLLSPPAASSKGQAQEKTVDGMFVVRLIPANHCPGAVMFLFVSPVFGTVLHTGDFRFNGSRETWEQFVRSSNGRQTYVPPLPCLIKRGEEQHASTAAPPAPAYEQFIADDEALRDVAQRQLLDVLLLDNTFCAPAYKFPSQWEVTQRVIEVLRSLFHRAACRAGVAVHSAGHPQHRQVRCAVLIGCYTIGKERVALALRDAFPLVRSSEQSRARDSLKGSQHHANAAEPASWRIHVSPSRYALLSSIGFFEECFEPLKASRSSENAVTARDAGKDASTRPPTETAHVEDVPVLLPVLLGECNAQGAQRKRVASGLACKPEETRASAAPAVRPSLAVGLDMADGAGNQSAAEGRTEEVEHLLSVFLVPMASVGYQAVAALAHADSPAVVDIEDGLALNLDRYDQVLIVEPTGWCKRCVAREVSEKHTLLRVPYSEHCAFHELLEFVEFVNPACVVPTVSEEGFKQYEALFVAKAPRLRSRVSNVQPITRFFSVLPVHHAEAPTGERRDDTAATVASSAARTVLDGSSVSLAGAIPVEDPSVDDAQTASTASAVVRKRARAQRHAVTVAAPTSTATAVAATPSITCTLERLFQKVKRDAAHRSPERQPLEEVVAGDDDDCQVVGVVQAVVEISDDD</sequence>
<name>A0A504WU18_LEIDO</name>
<dbReference type="Gene3D" id="3.60.15.10">
    <property type="entry name" value="Ribonuclease Z/Hydroxyacylglutathione hydrolase-like"/>
    <property type="match status" value="1"/>
</dbReference>
<dbReference type="InterPro" id="IPR012000">
    <property type="entry name" value="Thiamin_PyroP_enz_cen_dom"/>
</dbReference>
<dbReference type="PANTHER" id="PTHR43452:SF30">
    <property type="entry name" value="PYRUVATE DECARBOXYLASE ISOZYME 1-RELATED"/>
    <property type="match status" value="1"/>
</dbReference>
<keyword evidence="3" id="KW-0479">Metal-binding</keyword>
<protein>
    <submittedName>
        <fullName evidence="16">Thiamine pyrophosphate enzyme, N-terminal TPP binding domain family protein</fullName>
    </submittedName>
</protein>
<dbReference type="SUPFAM" id="SSF52518">
    <property type="entry name" value="Thiamin diphosphate-binding fold (THDP-binding)"/>
    <property type="match status" value="2"/>
</dbReference>
<dbReference type="Gene3D" id="3.40.50.1220">
    <property type="entry name" value="TPP-binding domain"/>
    <property type="match status" value="1"/>
</dbReference>
<dbReference type="GO" id="GO:0000949">
    <property type="term" value="P:aromatic amino acid family catabolic process to alcohol via Ehrlich pathway"/>
    <property type="evidence" value="ECO:0007669"/>
    <property type="project" value="TreeGrafter"/>
</dbReference>
<dbReference type="InterPro" id="IPR047213">
    <property type="entry name" value="TPP_PYR_PDC_IPDC-like"/>
</dbReference>
<feature type="domain" description="Thiamine pyrophosphate enzyme N-terminal TPP-binding" evidence="14">
    <location>
        <begin position="7"/>
        <end position="116"/>
    </location>
</feature>
<evidence type="ECO:0000259" key="15">
    <source>
        <dbReference type="Pfam" id="PF07522"/>
    </source>
</evidence>
<feature type="domain" description="Thiamine pyrophosphate enzyme TPP-binding" evidence="13">
    <location>
        <begin position="384"/>
        <end position="473"/>
    </location>
</feature>
<dbReference type="VEuPathDB" id="TriTrypDB:LdCL_340039200"/>
<proteinExistence type="inferred from homology"/>
<evidence type="ECO:0000256" key="1">
    <source>
        <dbReference type="ARBA" id="ARBA00001964"/>
    </source>
</evidence>
<comment type="similarity">
    <text evidence="2">Belongs to the TPP enzyme family.</text>
</comment>
<dbReference type="CDD" id="cd07038">
    <property type="entry name" value="TPP_PYR_PDC_IPDC_like"/>
    <property type="match status" value="1"/>
</dbReference>
<dbReference type="FunFam" id="3.40.50.970:FF:000024">
    <property type="entry name" value="Pyruvate decarboxylase isozyme"/>
    <property type="match status" value="1"/>
</dbReference>
<accession>A0A504WU18</accession>
<comment type="cofactor">
    <cofactor evidence="1">
        <name>thiamine diphosphate</name>
        <dbReference type="ChEBI" id="CHEBI:58937"/>
    </cofactor>
</comment>
<evidence type="ECO:0000256" key="8">
    <source>
        <dbReference type="ARBA" id="ARBA00023204"/>
    </source>
</evidence>